<dbReference type="RefSeq" id="WP_368630091.1">
    <property type="nucleotide sequence ID" value="NZ_JAYWLU010000022.1"/>
</dbReference>
<sequence length="161" mass="17895">MAKNRRKWRPGLKKVRRKSSQHAAGPRRSSRSNIPEAISRAVQEVGQTTGHEAGKIVELQRTNDGGWLIVAETRASTGDPAVMAEQYFIRLTGEGNIISYELAGRETPSRSTGSTQRALPVDLGLRAELDTDIAISFRRINVVNLRLRGSIRPLRNKSKRP</sequence>
<keyword evidence="3" id="KW-1185">Reference proteome</keyword>
<evidence type="ECO:0000256" key="1">
    <source>
        <dbReference type="SAM" id="MobiDB-lite"/>
    </source>
</evidence>
<comment type="caution">
    <text evidence="2">The sequence shown here is derived from an EMBL/GenBank/DDBJ whole genome shotgun (WGS) entry which is preliminary data.</text>
</comment>
<organism evidence="2 3">
    <name type="scientific">Kocuria carniphila</name>
    <dbReference type="NCBI Taxonomy" id="262208"/>
    <lineage>
        <taxon>Bacteria</taxon>
        <taxon>Bacillati</taxon>
        <taxon>Actinomycetota</taxon>
        <taxon>Actinomycetes</taxon>
        <taxon>Micrococcales</taxon>
        <taxon>Micrococcaceae</taxon>
        <taxon>Kocuria</taxon>
    </lineage>
</organism>
<feature type="compositionally biased region" description="Basic residues" evidence="1">
    <location>
        <begin position="1"/>
        <end position="20"/>
    </location>
</feature>
<evidence type="ECO:0000313" key="3">
    <source>
        <dbReference type="Proteomes" id="UP001558481"/>
    </source>
</evidence>
<accession>A0ABV3V884</accession>
<reference evidence="2 3" key="1">
    <citation type="journal article" date="2024" name="Fungal Genet. Biol.">
        <title>The porcine skin microbiome exhibits broad fungal antagonism.</title>
        <authorList>
            <person name="De La Cruz K.F."/>
            <person name="Townsend E.C."/>
            <person name="Alex Cheong J.Z."/>
            <person name="Salamzade R."/>
            <person name="Liu A."/>
            <person name="Sandstrom S."/>
            <person name="Davila E."/>
            <person name="Huang L."/>
            <person name="Xu K.H."/>
            <person name="Wu S.Y."/>
            <person name="Meudt J.J."/>
            <person name="Shanmuganayagam D."/>
            <person name="Gibson A.L.F."/>
            <person name="Kalan L.R."/>
        </authorList>
    </citation>
    <scope>NUCLEOTIDE SEQUENCE [LARGE SCALE GENOMIC DNA]</scope>
    <source>
        <strain evidence="2 3">LK2625</strain>
    </source>
</reference>
<evidence type="ECO:0000313" key="2">
    <source>
        <dbReference type="EMBL" id="MEX3596018.1"/>
    </source>
</evidence>
<dbReference type="EMBL" id="JAYWLU010000022">
    <property type="protein sequence ID" value="MEX3596018.1"/>
    <property type="molecule type" value="Genomic_DNA"/>
</dbReference>
<feature type="region of interest" description="Disordered" evidence="1">
    <location>
        <begin position="1"/>
        <end position="36"/>
    </location>
</feature>
<gene>
    <name evidence="2" type="primary">gvpO</name>
    <name evidence="2" type="ORF">VVR66_14980</name>
</gene>
<protein>
    <submittedName>
        <fullName evidence="2">Gas vesicle protein GvpO</fullName>
    </submittedName>
</protein>
<proteinExistence type="predicted"/>
<dbReference type="InterPro" id="IPR008634">
    <property type="entry name" value="Gas-vesicle_GvpO"/>
</dbReference>
<dbReference type="Proteomes" id="UP001558481">
    <property type="component" value="Unassembled WGS sequence"/>
</dbReference>
<name>A0ABV3V884_9MICC</name>
<dbReference type="Pfam" id="PF05800">
    <property type="entry name" value="GvpO"/>
    <property type="match status" value="1"/>
</dbReference>